<sequence>MYEGLRPGGGRRRRLRVASCRVGEARRFELHPQTQAALAGQERLAENASNESLPPRKARGFRPRQWREGHCQAGASCCSSTRLSSACVLPSGSALEDPHCSQRTPTEIPLAGRLAPQDSCSLDAPETDAETPSGIQEPANESDAIERLEALSLYEDSGGARKVSRAQRRREKKQLKLRERELMLDEARGRLERVEGLGAGEGCLEHDDHGFVGRGASSKENNLGEEEWAALANELEKEGLTIFSVPGDGNCLFRSIAHQLELNPSANGELDVKRLRGGIADLMKRERDCFKAFLDEQLQQDEAYDAFCENIRSSQDWGGEIEILAASQLLRCPIKVYAVSDAVTVLTYGEEFCEAQPLRLAFHRFLLAAGPHYNSIVPMPQTSEAEN</sequence>
<feature type="region of interest" description="Disordered" evidence="1">
    <location>
        <begin position="116"/>
        <end position="142"/>
    </location>
</feature>
<dbReference type="InterPro" id="IPR050704">
    <property type="entry name" value="Peptidase_C85-like"/>
</dbReference>
<feature type="region of interest" description="Disordered" evidence="1">
    <location>
        <begin position="44"/>
        <end position="64"/>
    </location>
</feature>
<dbReference type="AlphaFoldDB" id="A0A1D3D1U7"/>
<dbReference type="InParanoid" id="A0A1D3D1U7"/>
<dbReference type="GO" id="GO:0016579">
    <property type="term" value="P:protein deubiquitination"/>
    <property type="evidence" value="ECO:0007669"/>
    <property type="project" value="TreeGrafter"/>
</dbReference>
<dbReference type="CDD" id="cd22748">
    <property type="entry name" value="OTU_OTUD6-like"/>
    <property type="match status" value="1"/>
</dbReference>
<dbReference type="EMBL" id="JROU02001095">
    <property type="protein sequence ID" value="OEH77422.1"/>
    <property type="molecule type" value="Genomic_DNA"/>
</dbReference>
<dbReference type="Gene3D" id="3.90.70.80">
    <property type="match status" value="1"/>
</dbReference>
<evidence type="ECO:0000259" key="2">
    <source>
        <dbReference type="PROSITE" id="PS50802"/>
    </source>
</evidence>
<dbReference type="GO" id="GO:0004843">
    <property type="term" value="F:cysteine-type deubiquitinase activity"/>
    <property type="evidence" value="ECO:0007669"/>
    <property type="project" value="TreeGrafter"/>
</dbReference>
<organism evidence="3 4">
    <name type="scientific">Cyclospora cayetanensis</name>
    <dbReference type="NCBI Taxonomy" id="88456"/>
    <lineage>
        <taxon>Eukaryota</taxon>
        <taxon>Sar</taxon>
        <taxon>Alveolata</taxon>
        <taxon>Apicomplexa</taxon>
        <taxon>Conoidasida</taxon>
        <taxon>Coccidia</taxon>
        <taxon>Eucoccidiorida</taxon>
        <taxon>Eimeriorina</taxon>
        <taxon>Eimeriidae</taxon>
        <taxon>Cyclospora</taxon>
    </lineage>
</organism>
<dbReference type="InterPro" id="IPR038765">
    <property type="entry name" value="Papain-like_cys_pep_sf"/>
</dbReference>
<dbReference type="InterPro" id="IPR003323">
    <property type="entry name" value="OTU_dom"/>
</dbReference>
<dbReference type="SUPFAM" id="SSF54001">
    <property type="entry name" value="Cysteine proteinases"/>
    <property type="match status" value="1"/>
</dbReference>
<dbReference type="PANTHER" id="PTHR12419">
    <property type="entry name" value="OTU DOMAIN CONTAINING PROTEIN"/>
    <property type="match status" value="1"/>
</dbReference>
<evidence type="ECO:0000313" key="3">
    <source>
        <dbReference type="EMBL" id="OEH77422.1"/>
    </source>
</evidence>
<gene>
    <name evidence="3" type="ORF">cyc_01230</name>
</gene>
<proteinExistence type="predicted"/>
<reference evidence="3 4" key="1">
    <citation type="journal article" date="2016" name="BMC Genomics">
        <title>Comparative genomics reveals Cyclospora cayetanensis possesses coccidia-like metabolism and invasion components but unique surface antigens.</title>
        <authorList>
            <person name="Liu S."/>
            <person name="Wang L."/>
            <person name="Zheng H."/>
            <person name="Xu Z."/>
            <person name="Roellig D.M."/>
            <person name="Li N."/>
            <person name="Frace M.A."/>
            <person name="Tang K."/>
            <person name="Arrowood M.J."/>
            <person name="Moss D.M."/>
            <person name="Zhang L."/>
            <person name="Feng Y."/>
            <person name="Xiao L."/>
        </authorList>
    </citation>
    <scope>NUCLEOTIDE SEQUENCE [LARGE SCALE GENOMIC DNA]</scope>
    <source>
        <strain evidence="3 4">CHN_HEN01</strain>
    </source>
</reference>
<accession>A0A1D3D1U7</accession>
<dbReference type="PROSITE" id="PS50802">
    <property type="entry name" value="OTU"/>
    <property type="match status" value="1"/>
</dbReference>
<evidence type="ECO:0000313" key="4">
    <source>
        <dbReference type="Proteomes" id="UP000095192"/>
    </source>
</evidence>
<keyword evidence="4" id="KW-1185">Reference proteome</keyword>
<evidence type="ECO:0000256" key="1">
    <source>
        <dbReference type="SAM" id="MobiDB-lite"/>
    </source>
</evidence>
<protein>
    <submittedName>
        <fullName evidence="3">OTU-like cysteine protease domain-containing protein</fullName>
    </submittedName>
</protein>
<dbReference type="PANTHER" id="PTHR12419:SF10">
    <property type="entry name" value="DEUBIQUITINASE OTUD6B"/>
    <property type="match status" value="1"/>
</dbReference>
<feature type="domain" description="OTU" evidence="2">
    <location>
        <begin position="240"/>
        <end position="379"/>
    </location>
</feature>
<dbReference type="Proteomes" id="UP000095192">
    <property type="component" value="Unassembled WGS sequence"/>
</dbReference>
<dbReference type="VEuPathDB" id="ToxoDB:cyc_01230"/>
<dbReference type="Pfam" id="PF02338">
    <property type="entry name" value="OTU"/>
    <property type="match status" value="1"/>
</dbReference>
<dbReference type="GO" id="GO:0006508">
    <property type="term" value="P:proteolysis"/>
    <property type="evidence" value="ECO:0007669"/>
    <property type="project" value="UniProtKB-KW"/>
</dbReference>
<name>A0A1D3D1U7_9EIME</name>
<comment type="caution">
    <text evidence="3">The sequence shown here is derived from an EMBL/GenBank/DDBJ whole genome shotgun (WGS) entry which is preliminary data.</text>
</comment>